<dbReference type="GeneID" id="115622868"/>
<dbReference type="Proteomes" id="UP000504634">
    <property type="component" value="Unplaced"/>
</dbReference>
<keyword evidence="11" id="KW-0808">Transferase</keyword>
<dbReference type="Gene3D" id="3.90.550.10">
    <property type="entry name" value="Spore Coat Polysaccharide Biosynthesis Protein SpsA, Chain A"/>
    <property type="match status" value="1"/>
</dbReference>
<evidence type="ECO:0000256" key="4">
    <source>
        <dbReference type="ARBA" id="ARBA00022734"/>
    </source>
</evidence>
<evidence type="ECO:0000256" key="3">
    <source>
        <dbReference type="ARBA" id="ARBA00022692"/>
    </source>
</evidence>
<dbReference type="RefSeq" id="XP_030372815.1">
    <property type="nucleotide sequence ID" value="XM_030516955.1"/>
</dbReference>
<proteinExistence type="inferred from homology"/>
<dbReference type="InterPro" id="IPR045885">
    <property type="entry name" value="GalNAc-T"/>
</dbReference>
<keyword evidence="11" id="KW-0328">Glycosyltransferase</keyword>
<comment type="cofactor">
    <cofactor evidence="11">
        <name>Mn(2+)</name>
        <dbReference type="ChEBI" id="CHEBI:29035"/>
    </cofactor>
</comment>
<evidence type="ECO:0000313" key="13">
    <source>
        <dbReference type="Proteomes" id="UP000504634"/>
    </source>
</evidence>
<accession>A0A6J2TBQ2</accession>
<sequence>MFLLVKWNSNSYVPDTHRHLEIDSLNEPYGDAQNALPAILLAGWEMEQKKEKSDDSPSRKDAKEVGGVRVEVNDAPSGEKRDWHDYKAMERDSKREGIGERGKAEKLGYATHELEKKMSIENGFNALLSDSISVNRSVPDIRQKGCHSKLYFSKLPTVSIILTFWNEYMSVLKRSIHSLINRSPPELIKEIILVDDGSHRDYLRKPLEDYIAKHFKNVRIIRLPRRIGPIGARSAGAHNATAEVLIFVNSRIETNYNWLPPLLEPIALNKRTAVCPLIDNIDHTTFQYRAKDEGKRGGFNWFFSYIRLPLLPEDHKHPTEPFKSPIMVGGVFAISSVFFWELGGYDEGLQMEGGEQFELSFKIWMCGGEMYDAPCSRVGQIYQGSLNHTAALLKNYKRVAEVWMDDYKKYLYQRRYAEFDNIDPGDLTKQIALRYKLRCKSFKWFMENVASDVVREFPPTEPPDYANGAIQNLGNPDYCVDTLQRKANNHIGVYPCAENLVRPQRTQFWTLSWYRDLRIRNEKNCMDVQVWHSNAPVWLWKCHEKGGNQYWSYDYKLKILKHGREGKRCLEMLPQNMELVVNVCNATNRYMLWNFGYANHTALLNYK</sequence>
<evidence type="ECO:0000259" key="12">
    <source>
        <dbReference type="SMART" id="SM00458"/>
    </source>
</evidence>
<name>A0A6J2TBQ2_DROLE</name>
<evidence type="ECO:0000256" key="7">
    <source>
        <dbReference type="ARBA" id="ARBA00023034"/>
    </source>
</evidence>
<dbReference type="InterPro" id="IPR001173">
    <property type="entry name" value="Glyco_trans_2-like"/>
</dbReference>
<evidence type="ECO:0000256" key="8">
    <source>
        <dbReference type="ARBA" id="ARBA00023136"/>
    </source>
</evidence>
<evidence type="ECO:0000256" key="11">
    <source>
        <dbReference type="RuleBase" id="RU361242"/>
    </source>
</evidence>
<keyword evidence="11" id="KW-0464">Manganese</keyword>
<dbReference type="GO" id="GO:0006493">
    <property type="term" value="P:protein O-linked glycosylation"/>
    <property type="evidence" value="ECO:0007669"/>
    <property type="project" value="TreeGrafter"/>
</dbReference>
<comment type="pathway">
    <text evidence="11">Protein modification; protein glycosylation.</text>
</comment>
<evidence type="ECO:0000313" key="14">
    <source>
        <dbReference type="RefSeq" id="XP_030372815.1"/>
    </source>
</evidence>
<keyword evidence="7 11" id="KW-0333">Golgi apparatus</keyword>
<evidence type="ECO:0000256" key="6">
    <source>
        <dbReference type="ARBA" id="ARBA00022989"/>
    </source>
</evidence>
<dbReference type="InterPro" id="IPR000772">
    <property type="entry name" value="Ricin_B_lectin"/>
</dbReference>
<dbReference type="EC" id="2.4.1.-" evidence="11"/>
<evidence type="ECO:0000256" key="10">
    <source>
        <dbReference type="ARBA" id="ARBA00023180"/>
    </source>
</evidence>
<dbReference type="GO" id="GO:0000139">
    <property type="term" value="C:Golgi membrane"/>
    <property type="evidence" value="ECO:0007669"/>
    <property type="project" value="UniProtKB-SubCell"/>
</dbReference>
<gene>
    <name evidence="14" type="primary">LOC115622868</name>
</gene>
<dbReference type="Pfam" id="PF00652">
    <property type="entry name" value="Ricin_B_lectin"/>
    <property type="match status" value="1"/>
</dbReference>
<dbReference type="GO" id="GO:0030246">
    <property type="term" value="F:carbohydrate binding"/>
    <property type="evidence" value="ECO:0007669"/>
    <property type="project" value="UniProtKB-KW"/>
</dbReference>
<dbReference type="PANTHER" id="PTHR11675:SF134">
    <property type="entry name" value="N-ACETYLGALACTOSAMINYLTRANSFERASE 4-RELATED"/>
    <property type="match status" value="1"/>
</dbReference>
<dbReference type="PROSITE" id="PS50231">
    <property type="entry name" value="RICIN_B_LECTIN"/>
    <property type="match status" value="1"/>
</dbReference>
<keyword evidence="8" id="KW-0472">Membrane</keyword>
<evidence type="ECO:0000256" key="9">
    <source>
        <dbReference type="ARBA" id="ARBA00023157"/>
    </source>
</evidence>
<protein>
    <recommendedName>
        <fullName evidence="11">Polypeptide N-acetylgalactosaminyltransferase</fullName>
        <ecNumber evidence="11">2.4.1.-</ecNumber>
    </recommendedName>
    <alternativeName>
        <fullName evidence="11">Protein-UDP acetylgalactosaminyltransferase</fullName>
    </alternativeName>
</protein>
<reference evidence="14" key="1">
    <citation type="submission" date="2025-08" db="UniProtKB">
        <authorList>
            <consortium name="RefSeq"/>
        </authorList>
    </citation>
    <scope>IDENTIFICATION</scope>
    <source>
        <strain evidence="14">11010-0011.00</strain>
        <tissue evidence="14">Whole body</tissue>
    </source>
</reference>
<keyword evidence="6" id="KW-1133">Transmembrane helix</keyword>
<keyword evidence="4 11" id="KW-0430">Lectin</keyword>
<dbReference type="InterPro" id="IPR035992">
    <property type="entry name" value="Ricin_B-like_lectins"/>
</dbReference>
<dbReference type="Pfam" id="PF00535">
    <property type="entry name" value="Glycos_transf_2"/>
    <property type="match status" value="1"/>
</dbReference>
<dbReference type="CDD" id="cd02510">
    <property type="entry name" value="pp-GalNAc-T"/>
    <property type="match status" value="1"/>
</dbReference>
<keyword evidence="5" id="KW-0735">Signal-anchor</keyword>
<evidence type="ECO:0000256" key="2">
    <source>
        <dbReference type="ARBA" id="ARBA00005680"/>
    </source>
</evidence>
<dbReference type="AlphaFoldDB" id="A0A6J2TBQ2"/>
<dbReference type="OrthoDB" id="6159198at2759"/>
<evidence type="ECO:0000256" key="5">
    <source>
        <dbReference type="ARBA" id="ARBA00022968"/>
    </source>
</evidence>
<dbReference type="GO" id="GO:0004653">
    <property type="term" value="F:polypeptide N-acetylgalactosaminyltransferase activity"/>
    <property type="evidence" value="ECO:0007669"/>
    <property type="project" value="TreeGrafter"/>
</dbReference>
<dbReference type="UniPathway" id="UPA00378"/>
<comment type="similarity">
    <text evidence="2 11">Belongs to the glycosyltransferase 2 family. GalNAc-T subfamily.</text>
</comment>
<dbReference type="PANTHER" id="PTHR11675">
    <property type="entry name" value="N-ACETYLGALACTOSAMINYLTRANSFERASE"/>
    <property type="match status" value="1"/>
</dbReference>
<dbReference type="Gene3D" id="2.80.10.50">
    <property type="match status" value="1"/>
</dbReference>
<feature type="domain" description="Ricin B lectin" evidence="12">
    <location>
        <begin position="467"/>
        <end position="596"/>
    </location>
</feature>
<evidence type="ECO:0000256" key="1">
    <source>
        <dbReference type="ARBA" id="ARBA00004323"/>
    </source>
</evidence>
<keyword evidence="10" id="KW-0325">Glycoprotein</keyword>
<dbReference type="SUPFAM" id="SSF53448">
    <property type="entry name" value="Nucleotide-diphospho-sugar transferases"/>
    <property type="match status" value="1"/>
</dbReference>
<keyword evidence="3" id="KW-0812">Transmembrane</keyword>
<comment type="subcellular location">
    <subcellularLocation>
        <location evidence="1 11">Golgi apparatus membrane</location>
        <topology evidence="1 11">Single-pass type II membrane protein</topology>
    </subcellularLocation>
</comment>
<organism evidence="13 14">
    <name type="scientific">Drosophila lebanonensis</name>
    <name type="common">Fruit fly</name>
    <name type="synonym">Scaptodrosophila lebanonensis</name>
    <dbReference type="NCBI Taxonomy" id="7225"/>
    <lineage>
        <taxon>Eukaryota</taxon>
        <taxon>Metazoa</taxon>
        <taxon>Ecdysozoa</taxon>
        <taxon>Arthropoda</taxon>
        <taxon>Hexapoda</taxon>
        <taxon>Insecta</taxon>
        <taxon>Pterygota</taxon>
        <taxon>Neoptera</taxon>
        <taxon>Endopterygota</taxon>
        <taxon>Diptera</taxon>
        <taxon>Brachycera</taxon>
        <taxon>Muscomorpha</taxon>
        <taxon>Ephydroidea</taxon>
        <taxon>Drosophilidae</taxon>
        <taxon>Scaptodrosophila</taxon>
    </lineage>
</organism>
<dbReference type="SMART" id="SM00458">
    <property type="entry name" value="RICIN"/>
    <property type="match status" value="1"/>
</dbReference>
<keyword evidence="9 11" id="KW-1015">Disulfide bond</keyword>
<dbReference type="SUPFAM" id="SSF50370">
    <property type="entry name" value="Ricin B-like lectins"/>
    <property type="match status" value="1"/>
</dbReference>
<keyword evidence="13" id="KW-1185">Reference proteome</keyword>
<dbReference type="InterPro" id="IPR029044">
    <property type="entry name" value="Nucleotide-diphossugar_trans"/>
</dbReference>